<gene>
    <name evidence="7" type="ORF">NP493_502g01006</name>
</gene>
<keyword evidence="1 3" id="KW-0863">Zinc-finger</keyword>
<dbReference type="InterPro" id="IPR013083">
    <property type="entry name" value="Znf_RING/FYVE/PHD"/>
</dbReference>
<dbReference type="Gene3D" id="1.25.10.10">
    <property type="entry name" value="Leucine-rich Repeat Variant"/>
    <property type="match status" value="1"/>
</dbReference>
<feature type="compositionally biased region" description="Low complexity" evidence="4">
    <location>
        <begin position="149"/>
        <end position="161"/>
    </location>
</feature>
<evidence type="ECO:0000313" key="8">
    <source>
        <dbReference type="Proteomes" id="UP001209878"/>
    </source>
</evidence>
<feature type="compositionally biased region" description="Basic and acidic residues" evidence="4">
    <location>
        <begin position="99"/>
        <end position="111"/>
    </location>
</feature>
<protein>
    <submittedName>
        <fullName evidence="7">Uncharacterized protein</fullName>
    </submittedName>
</protein>
<sequence>MASSSVHNATFPTTLETYEVLPAPAGAADDTEEDVGNGTDDNLQGPHNWRKMLSPVRTVSPSSTTTLALEDDVTLALAADGTSRFVDTKGVSTPPNEAVNERMPRERRLSRDERLEEGRIRERLKAMPGWRNDLVEKKQKGPVIAKHLSGSSSSINSDSTSPCTLKRRGAMSSGPESPFARQVVNKSSSPCSLRRRPSNSISCSARISLFAAEKKQNFGSNSSLVGRRPASPNNAAEGAVNSAEVMQRRVAKVQKARLYLLQQMGPNSFMVGGDSPDHKYKVIIGPQRCSCGRGTHCVHLLFVMLRVFQVPETDPRLWSKTLKNYEVESLFHNFHTRRTLRINVLRKGEKAEKKPETPNNSGQGGSTEEPELTNNSNSDTEEAVKDEEETCPICLLEMVEGESLTECVEGCQNKYHHHCVAVWFQECQRQNEPLICPLCRCNWKPDEGVASREELAVPPNTRVSSPLSAPSDVEVLMQNAEPIPPEHRAMAEPWIAVLNEDLVSCLFSKNWSVREIALKQLGELAKGSLLLGVGEGLTRAQLSSTRMDATHRTLECACGVLAYMCADPVYKVFVAALRELRTLLSYIPCRNEEQQTRLQADMQPVVNTILWKCADSNKRTSQLSISALQELVKGSDGELAIGTEILNPGTLGIGGLPYILRCVNTAAPEDASQWQWLLGRLYVLDRFIEEYPDEFLIASHRDDGRDTTDKRHYTRVMSILNFIKPFLQHGHAKVARMARRVFYVLSKMQVNEAGVFREIINLLNDLQTMIQVHMKRKLVCIAEDNYRVQQVQLDDGGQALEGDEQMFLTPSTSTCSTPRSTSPVSVTLSPQQSLCVPKSASQLGARCPTELTESTQDEDETASVARVKSARVSQHKHSTRSRQRRASPVTTDGSIKAAIINRLNRSD</sequence>
<dbReference type="PANTHER" id="PTHR21540">
    <property type="entry name" value="RING FINGER AND SWIM DOMAIN-CONTAINING PROTEIN 2"/>
    <property type="match status" value="1"/>
</dbReference>
<feature type="region of interest" description="Disordered" evidence="4">
    <location>
        <begin position="220"/>
        <end position="239"/>
    </location>
</feature>
<dbReference type="InterPro" id="IPR039903">
    <property type="entry name" value="Zswim2"/>
</dbReference>
<name>A0AAD9NQP7_RIDPI</name>
<dbReference type="AlphaFoldDB" id="A0AAD9NQP7"/>
<dbReference type="EMBL" id="JAODUO010000502">
    <property type="protein sequence ID" value="KAK2179257.1"/>
    <property type="molecule type" value="Genomic_DNA"/>
</dbReference>
<evidence type="ECO:0000256" key="4">
    <source>
        <dbReference type="SAM" id="MobiDB-lite"/>
    </source>
</evidence>
<proteinExistence type="predicted"/>
<dbReference type="InterPro" id="IPR001841">
    <property type="entry name" value="Znf_RING"/>
</dbReference>
<evidence type="ECO:0000259" key="5">
    <source>
        <dbReference type="PROSITE" id="PS50089"/>
    </source>
</evidence>
<dbReference type="GO" id="GO:0008270">
    <property type="term" value="F:zinc ion binding"/>
    <property type="evidence" value="ECO:0007669"/>
    <property type="project" value="UniProtKB-KW"/>
</dbReference>
<evidence type="ECO:0000313" key="7">
    <source>
        <dbReference type="EMBL" id="KAK2179257.1"/>
    </source>
</evidence>
<feature type="region of interest" description="Disordered" evidence="4">
    <location>
        <begin position="146"/>
        <end position="196"/>
    </location>
</feature>
<reference evidence="7" key="1">
    <citation type="journal article" date="2023" name="Mol. Biol. Evol.">
        <title>Third-Generation Sequencing Reveals the Adaptive Role of the Epigenome in Three Deep-Sea Polychaetes.</title>
        <authorList>
            <person name="Perez M."/>
            <person name="Aroh O."/>
            <person name="Sun Y."/>
            <person name="Lan Y."/>
            <person name="Juniper S.K."/>
            <person name="Young C.R."/>
            <person name="Angers B."/>
            <person name="Qian P.Y."/>
        </authorList>
    </citation>
    <scope>NUCLEOTIDE SEQUENCE</scope>
    <source>
        <strain evidence="7">R07B-5</strain>
    </source>
</reference>
<dbReference type="InterPro" id="IPR007527">
    <property type="entry name" value="Znf_SWIM"/>
</dbReference>
<feature type="region of interest" description="Disordered" evidence="4">
    <location>
        <begin position="345"/>
        <end position="384"/>
    </location>
</feature>
<dbReference type="InterPro" id="IPR016024">
    <property type="entry name" value="ARM-type_fold"/>
</dbReference>
<dbReference type="CDD" id="cd16494">
    <property type="entry name" value="RING-CH-C4HC3_ZSWM2"/>
    <property type="match status" value="1"/>
</dbReference>
<feature type="domain" description="SWIM-type" evidence="6">
    <location>
        <begin position="280"/>
        <end position="308"/>
    </location>
</feature>
<accession>A0AAD9NQP7</accession>
<feature type="region of interest" description="Disordered" evidence="4">
    <location>
        <begin position="86"/>
        <end position="111"/>
    </location>
</feature>
<keyword evidence="2" id="KW-0862">Zinc</keyword>
<feature type="domain" description="RING-type" evidence="5">
    <location>
        <begin position="391"/>
        <end position="440"/>
    </location>
</feature>
<evidence type="ECO:0000256" key="3">
    <source>
        <dbReference type="PROSITE-ProRule" id="PRU00175"/>
    </source>
</evidence>
<dbReference type="InterPro" id="IPR011989">
    <property type="entry name" value="ARM-like"/>
</dbReference>
<keyword evidence="8" id="KW-1185">Reference proteome</keyword>
<dbReference type="PROSITE" id="PS50966">
    <property type="entry name" value="ZF_SWIM"/>
    <property type="match status" value="1"/>
</dbReference>
<evidence type="ECO:0000256" key="2">
    <source>
        <dbReference type="ARBA" id="ARBA00022833"/>
    </source>
</evidence>
<evidence type="ECO:0000256" key="1">
    <source>
        <dbReference type="ARBA" id="ARBA00022771"/>
    </source>
</evidence>
<dbReference type="GO" id="GO:0061630">
    <property type="term" value="F:ubiquitin protein ligase activity"/>
    <property type="evidence" value="ECO:0007669"/>
    <property type="project" value="InterPro"/>
</dbReference>
<feature type="region of interest" description="Disordered" evidence="4">
    <location>
        <begin position="25"/>
        <end position="48"/>
    </location>
</feature>
<dbReference type="PROSITE" id="PS50089">
    <property type="entry name" value="ZF_RING_2"/>
    <property type="match status" value="1"/>
</dbReference>
<dbReference type="PANTHER" id="PTHR21540:SF3">
    <property type="entry name" value="E3 UBIQUITIN-PROTEIN LIGASE ZSWIM2"/>
    <property type="match status" value="1"/>
</dbReference>
<comment type="caution">
    <text evidence="7">The sequence shown here is derived from an EMBL/GenBank/DDBJ whole genome shotgun (WGS) entry which is preliminary data.</text>
</comment>
<keyword evidence="1 3" id="KW-0479">Metal-binding</keyword>
<dbReference type="Gene3D" id="3.30.40.10">
    <property type="entry name" value="Zinc/RING finger domain, C3HC4 (zinc finger)"/>
    <property type="match status" value="1"/>
</dbReference>
<feature type="compositionally biased region" description="Basic and acidic residues" evidence="4">
    <location>
        <begin position="346"/>
        <end position="356"/>
    </location>
</feature>
<dbReference type="Proteomes" id="UP001209878">
    <property type="component" value="Unassembled WGS sequence"/>
</dbReference>
<organism evidence="7 8">
    <name type="scientific">Ridgeia piscesae</name>
    <name type="common">Tubeworm</name>
    <dbReference type="NCBI Taxonomy" id="27915"/>
    <lineage>
        <taxon>Eukaryota</taxon>
        <taxon>Metazoa</taxon>
        <taxon>Spiralia</taxon>
        <taxon>Lophotrochozoa</taxon>
        <taxon>Annelida</taxon>
        <taxon>Polychaeta</taxon>
        <taxon>Sedentaria</taxon>
        <taxon>Canalipalpata</taxon>
        <taxon>Sabellida</taxon>
        <taxon>Siboglinidae</taxon>
        <taxon>Ridgeia</taxon>
    </lineage>
</organism>
<dbReference type="Pfam" id="PF13639">
    <property type="entry name" value="zf-RING_2"/>
    <property type="match status" value="1"/>
</dbReference>
<feature type="region of interest" description="Disordered" evidence="4">
    <location>
        <begin position="850"/>
        <end position="896"/>
    </location>
</feature>
<evidence type="ECO:0000259" key="6">
    <source>
        <dbReference type="PROSITE" id="PS50966"/>
    </source>
</evidence>
<feature type="compositionally biased region" description="Basic residues" evidence="4">
    <location>
        <begin position="873"/>
        <end position="885"/>
    </location>
</feature>
<dbReference type="SUPFAM" id="SSF48371">
    <property type="entry name" value="ARM repeat"/>
    <property type="match status" value="1"/>
</dbReference>
<dbReference type="Pfam" id="PF21040">
    <property type="entry name" value="CEP104-like_TOG"/>
    <property type="match status" value="1"/>
</dbReference>
<dbReference type="SUPFAM" id="SSF57850">
    <property type="entry name" value="RING/U-box"/>
    <property type="match status" value="1"/>
</dbReference>